<dbReference type="GO" id="GO:0016887">
    <property type="term" value="F:ATP hydrolysis activity"/>
    <property type="evidence" value="ECO:0007669"/>
    <property type="project" value="InterPro"/>
</dbReference>
<name>A0AAD1MFN1_9MYCO</name>
<keyword evidence="1" id="KW-0547">Nucleotide-binding</keyword>
<evidence type="ECO:0000256" key="2">
    <source>
        <dbReference type="ARBA" id="ARBA00022840"/>
    </source>
</evidence>
<keyword evidence="2" id="KW-0067">ATP-binding</keyword>
<organism evidence="4 5">
    <name type="scientific">Mycolicibacter terrae</name>
    <dbReference type="NCBI Taxonomy" id="1788"/>
    <lineage>
        <taxon>Bacteria</taxon>
        <taxon>Bacillati</taxon>
        <taxon>Actinomycetota</taxon>
        <taxon>Actinomycetes</taxon>
        <taxon>Mycobacteriales</taxon>
        <taxon>Mycobacteriaceae</taxon>
        <taxon>Mycolicibacter</taxon>
    </lineage>
</organism>
<evidence type="ECO:0000259" key="3">
    <source>
        <dbReference type="SMART" id="SM00382"/>
    </source>
</evidence>
<evidence type="ECO:0000256" key="1">
    <source>
        <dbReference type="ARBA" id="ARBA00022741"/>
    </source>
</evidence>
<dbReference type="AlphaFoldDB" id="A0AAD1MFN1"/>
<dbReference type="Proteomes" id="UP000467636">
    <property type="component" value="Chromosome"/>
</dbReference>
<dbReference type="EMBL" id="AP022564">
    <property type="protein sequence ID" value="BBX22632.1"/>
    <property type="molecule type" value="Genomic_DNA"/>
</dbReference>
<protein>
    <recommendedName>
        <fullName evidence="3">AAA+ ATPase domain-containing protein</fullName>
    </recommendedName>
</protein>
<reference evidence="4 5" key="1">
    <citation type="journal article" date="2019" name="Emerg. Microbes Infect.">
        <title>Comprehensive subspecies identification of 175 nontuberculous mycobacteria species based on 7547 genomic profiles.</title>
        <authorList>
            <person name="Matsumoto Y."/>
            <person name="Kinjo T."/>
            <person name="Motooka D."/>
            <person name="Nabeya D."/>
            <person name="Jung N."/>
            <person name="Uechi K."/>
            <person name="Horii T."/>
            <person name="Iida T."/>
            <person name="Fujita J."/>
            <person name="Nakamura S."/>
        </authorList>
    </citation>
    <scope>NUCLEOTIDE SEQUENCE [LARGE SCALE GENOMIC DNA]</scope>
    <source>
        <strain evidence="4 5">JCM 12143</strain>
    </source>
</reference>
<dbReference type="SMART" id="SM00382">
    <property type="entry name" value="AAA"/>
    <property type="match status" value="1"/>
</dbReference>
<dbReference type="Pfam" id="PF00005">
    <property type="entry name" value="ABC_tran"/>
    <property type="match status" value="1"/>
</dbReference>
<keyword evidence="5" id="KW-1185">Reference proteome</keyword>
<proteinExistence type="predicted"/>
<dbReference type="InterPro" id="IPR003439">
    <property type="entry name" value="ABC_transporter-like_ATP-bd"/>
</dbReference>
<dbReference type="RefSeq" id="WP_085259342.1">
    <property type="nucleotide sequence ID" value="NZ_AP022564.1"/>
</dbReference>
<feature type="domain" description="AAA+ ATPase" evidence="3">
    <location>
        <begin position="39"/>
        <end position="229"/>
    </location>
</feature>
<accession>A0AAD1MFN1</accession>
<evidence type="ECO:0000313" key="5">
    <source>
        <dbReference type="Proteomes" id="UP000467636"/>
    </source>
</evidence>
<evidence type="ECO:0000313" key="4">
    <source>
        <dbReference type="EMBL" id="BBX22632.1"/>
    </source>
</evidence>
<dbReference type="Gene3D" id="3.40.50.300">
    <property type="entry name" value="P-loop containing nucleotide triphosphate hydrolases"/>
    <property type="match status" value="1"/>
</dbReference>
<gene>
    <name evidence="4" type="ORF">MTER_20430</name>
</gene>
<sequence>MPEEAKAPEPTPMAVTARGISMTGPWGRVFGPLDLDIQSGGVTVLVGPPGSGRTALLMSLAGRMKPSTGTVSVFGRHKARDIFGVSALAGVEQLDAIFESVTVGDLITEQLRWDAPWYRLVRRAGEADRDAVCRPVFGDLPPPQLHEFVEQLDELTGLLLRIALANTARPPLLVIGTIDQVTSDRDRATLIRRLVALGEQQTVITASANEVPEGSGVAAQILVEHLGPAGLAHSAHSRDEKGDE</sequence>
<dbReference type="InterPro" id="IPR003593">
    <property type="entry name" value="AAA+_ATPase"/>
</dbReference>
<dbReference type="InterPro" id="IPR027417">
    <property type="entry name" value="P-loop_NTPase"/>
</dbReference>
<dbReference type="GO" id="GO:0005524">
    <property type="term" value="F:ATP binding"/>
    <property type="evidence" value="ECO:0007669"/>
    <property type="project" value="UniProtKB-KW"/>
</dbReference>
<dbReference type="SUPFAM" id="SSF52540">
    <property type="entry name" value="P-loop containing nucleoside triphosphate hydrolases"/>
    <property type="match status" value="1"/>
</dbReference>